<dbReference type="CDD" id="cd00075">
    <property type="entry name" value="HATPase"/>
    <property type="match status" value="1"/>
</dbReference>
<dbReference type="PRINTS" id="PR00344">
    <property type="entry name" value="BCTRLSENSOR"/>
</dbReference>
<keyword evidence="4" id="KW-1003">Cell membrane</keyword>
<evidence type="ECO:0000256" key="14">
    <source>
        <dbReference type="SAM" id="Phobius"/>
    </source>
</evidence>
<dbReference type="InterPro" id="IPR005467">
    <property type="entry name" value="His_kinase_dom"/>
</dbReference>
<evidence type="ECO:0000256" key="4">
    <source>
        <dbReference type="ARBA" id="ARBA00022475"/>
    </source>
</evidence>
<dbReference type="SUPFAM" id="SSF47384">
    <property type="entry name" value="Homodimeric domain of signal transducing histidine kinase"/>
    <property type="match status" value="1"/>
</dbReference>
<dbReference type="SMART" id="SM00388">
    <property type="entry name" value="HisKA"/>
    <property type="match status" value="1"/>
</dbReference>
<dbReference type="Proteomes" id="UP000199589">
    <property type="component" value="Unassembled WGS sequence"/>
</dbReference>
<evidence type="ECO:0000313" key="17">
    <source>
        <dbReference type="EMBL" id="SFK14976.1"/>
    </source>
</evidence>
<dbReference type="EMBL" id="FOSJ01000012">
    <property type="protein sequence ID" value="SFK14976.1"/>
    <property type="molecule type" value="Genomic_DNA"/>
</dbReference>
<keyword evidence="7 14" id="KW-0812">Transmembrane</keyword>
<dbReference type="GO" id="GO:0000155">
    <property type="term" value="F:phosphorelay sensor kinase activity"/>
    <property type="evidence" value="ECO:0007669"/>
    <property type="project" value="InterPro"/>
</dbReference>
<protein>
    <recommendedName>
        <fullName evidence="3">histidine kinase</fullName>
        <ecNumber evidence="3">2.7.13.3</ecNumber>
    </recommendedName>
</protein>
<evidence type="ECO:0000256" key="5">
    <source>
        <dbReference type="ARBA" id="ARBA00022553"/>
    </source>
</evidence>
<keyword evidence="10" id="KW-0067">ATP-binding</keyword>
<dbReference type="PANTHER" id="PTHR45528:SF1">
    <property type="entry name" value="SENSOR HISTIDINE KINASE CPXA"/>
    <property type="match status" value="1"/>
</dbReference>
<dbReference type="Gene3D" id="3.30.565.10">
    <property type="entry name" value="Histidine kinase-like ATPase, C-terminal domain"/>
    <property type="match status" value="1"/>
</dbReference>
<evidence type="ECO:0000256" key="6">
    <source>
        <dbReference type="ARBA" id="ARBA00022679"/>
    </source>
</evidence>
<dbReference type="SUPFAM" id="SSF55874">
    <property type="entry name" value="ATPase domain of HSP90 chaperone/DNA topoisomerase II/histidine kinase"/>
    <property type="match status" value="1"/>
</dbReference>
<evidence type="ECO:0000259" key="15">
    <source>
        <dbReference type="PROSITE" id="PS50109"/>
    </source>
</evidence>
<dbReference type="InterPro" id="IPR036097">
    <property type="entry name" value="HisK_dim/P_sf"/>
</dbReference>
<organism evidence="17 18">
    <name type="scientific">Marinilactibacillus piezotolerans</name>
    <dbReference type="NCBI Taxonomy" id="258723"/>
    <lineage>
        <taxon>Bacteria</taxon>
        <taxon>Bacillati</taxon>
        <taxon>Bacillota</taxon>
        <taxon>Bacilli</taxon>
        <taxon>Lactobacillales</taxon>
        <taxon>Carnobacteriaceae</taxon>
        <taxon>Marinilactibacillus</taxon>
    </lineage>
</organism>
<dbReference type="EC" id="2.7.13.3" evidence="3"/>
<evidence type="ECO:0000256" key="2">
    <source>
        <dbReference type="ARBA" id="ARBA00004651"/>
    </source>
</evidence>
<dbReference type="Pfam" id="PF00512">
    <property type="entry name" value="HisKA"/>
    <property type="match status" value="1"/>
</dbReference>
<dbReference type="InterPro" id="IPR003594">
    <property type="entry name" value="HATPase_dom"/>
</dbReference>
<dbReference type="InterPro" id="IPR050398">
    <property type="entry name" value="HssS/ArlS-like"/>
</dbReference>
<keyword evidence="8" id="KW-0547">Nucleotide-binding</keyword>
<keyword evidence="6" id="KW-0808">Transferase</keyword>
<gene>
    <name evidence="17" type="ORF">SAMN04488569_101242</name>
</gene>
<feature type="transmembrane region" description="Helical" evidence="14">
    <location>
        <begin position="174"/>
        <end position="197"/>
    </location>
</feature>
<evidence type="ECO:0000256" key="9">
    <source>
        <dbReference type="ARBA" id="ARBA00022777"/>
    </source>
</evidence>
<proteinExistence type="predicted"/>
<dbReference type="Gene3D" id="6.10.340.10">
    <property type="match status" value="1"/>
</dbReference>
<dbReference type="Gene3D" id="1.10.287.130">
    <property type="match status" value="1"/>
</dbReference>
<evidence type="ECO:0000256" key="10">
    <source>
        <dbReference type="ARBA" id="ARBA00022840"/>
    </source>
</evidence>
<evidence type="ECO:0000313" key="18">
    <source>
        <dbReference type="Proteomes" id="UP000199589"/>
    </source>
</evidence>
<evidence type="ECO:0000256" key="12">
    <source>
        <dbReference type="ARBA" id="ARBA00023012"/>
    </source>
</evidence>
<dbReference type="InterPro" id="IPR004358">
    <property type="entry name" value="Sig_transdc_His_kin-like_C"/>
</dbReference>
<dbReference type="InterPro" id="IPR036890">
    <property type="entry name" value="HATPase_C_sf"/>
</dbReference>
<dbReference type="AlphaFoldDB" id="A0A1I3X7Z6"/>
<evidence type="ECO:0000256" key="7">
    <source>
        <dbReference type="ARBA" id="ARBA00022692"/>
    </source>
</evidence>
<keyword evidence="11 14" id="KW-1133">Transmembrane helix</keyword>
<dbReference type="InterPro" id="IPR003661">
    <property type="entry name" value="HisK_dim/P_dom"/>
</dbReference>
<evidence type="ECO:0000256" key="1">
    <source>
        <dbReference type="ARBA" id="ARBA00000085"/>
    </source>
</evidence>
<reference evidence="18" key="1">
    <citation type="submission" date="2016-10" db="EMBL/GenBank/DDBJ databases">
        <authorList>
            <person name="Varghese N."/>
            <person name="Submissions S."/>
        </authorList>
    </citation>
    <scope>NUCLEOTIDE SEQUENCE [LARGE SCALE GENOMIC DNA]</scope>
    <source>
        <strain evidence="18">DSM 16108</strain>
    </source>
</reference>
<name>A0A1I3X7Z6_9LACT</name>
<feature type="domain" description="Histidine kinase" evidence="15">
    <location>
        <begin position="259"/>
        <end position="464"/>
    </location>
</feature>
<keyword evidence="12" id="KW-0902">Two-component regulatory system</keyword>
<dbReference type="InterPro" id="IPR003660">
    <property type="entry name" value="HAMP_dom"/>
</dbReference>
<dbReference type="RefSeq" id="WP_177206315.1">
    <property type="nucleotide sequence ID" value="NZ_FOSJ01000012.1"/>
</dbReference>
<accession>A0A1I3X7Z6</accession>
<comment type="subcellular location">
    <subcellularLocation>
        <location evidence="2">Cell membrane</location>
        <topology evidence="2">Multi-pass membrane protein</topology>
    </subcellularLocation>
</comment>
<dbReference type="GO" id="GO:0005524">
    <property type="term" value="F:ATP binding"/>
    <property type="evidence" value="ECO:0007669"/>
    <property type="project" value="UniProtKB-KW"/>
</dbReference>
<keyword evidence="9 17" id="KW-0418">Kinase</keyword>
<comment type="catalytic activity">
    <reaction evidence="1">
        <text>ATP + protein L-histidine = ADP + protein N-phospho-L-histidine.</text>
        <dbReference type="EC" id="2.7.13.3"/>
    </reaction>
</comment>
<dbReference type="PANTHER" id="PTHR45528">
    <property type="entry name" value="SENSOR HISTIDINE KINASE CPXA"/>
    <property type="match status" value="1"/>
</dbReference>
<dbReference type="CDD" id="cd00082">
    <property type="entry name" value="HisKA"/>
    <property type="match status" value="1"/>
</dbReference>
<feature type="domain" description="HAMP" evidence="16">
    <location>
        <begin position="199"/>
        <end position="251"/>
    </location>
</feature>
<evidence type="ECO:0000256" key="3">
    <source>
        <dbReference type="ARBA" id="ARBA00012438"/>
    </source>
</evidence>
<keyword evidence="18" id="KW-1185">Reference proteome</keyword>
<dbReference type="Pfam" id="PF02518">
    <property type="entry name" value="HATPase_c"/>
    <property type="match status" value="1"/>
</dbReference>
<evidence type="ECO:0000256" key="11">
    <source>
        <dbReference type="ARBA" id="ARBA00022989"/>
    </source>
</evidence>
<evidence type="ECO:0000256" key="13">
    <source>
        <dbReference type="ARBA" id="ARBA00023136"/>
    </source>
</evidence>
<dbReference type="SMART" id="SM00387">
    <property type="entry name" value="HATPase_c"/>
    <property type="match status" value="1"/>
</dbReference>
<dbReference type="PROSITE" id="PS50109">
    <property type="entry name" value="HIS_KIN"/>
    <property type="match status" value="1"/>
</dbReference>
<dbReference type="PROSITE" id="PS50885">
    <property type="entry name" value="HAMP"/>
    <property type="match status" value="1"/>
</dbReference>
<keyword evidence="13 14" id="KW-0472">Membrane</keyword>
<sequence>MRKSKPGKKSIQFKLMSMVTSLMIVTFAIVILIFNLLFTQYIETTATDLLSLSSQNISMGPRREETDSLGINDDEIIRDNNPAFAVSVNRAFITEDYQIIFSADFPVNIQQDTDSRNFVEGLQNLEVPLEEVENARLNWNDNLYYYTMTADESESGQTAVYFINMTDLYNLENYLNLILFFVMLTTLVLALVVTYFISLRISNPMRSLAVFAKRIGEGNYDTINDEFSDQESHELKLAMNETTTKLRQYDAEQRAFFQNASHELRTPLQIIKNTAEGIQYGIVEDKNGAETIKKETDKLTDLVEDILFLSRLESKSPDRLTSINDLRETLSYTAERYKRLFEEKNIQVSYDFSESPVLYKYDERELERTFQNLLSNALRYAENSIRITCKEQGERIILSVYNDGEAISEKDLPHIFDRFYFGKKGVHGIGLSIVKAIIASYGGRIEVSSNSTGTTFTVFLNKLS</sequence>
<feature type="transmembrane region" description="Helical" evidence="14">
    <location>
        <begin position="21"/>
        <end position="42"/>
    </location>
</feature>
<evidence type="ECO:0000259" key="16">
    <source>
        <dbReference type="PROSITE" id="PS50885"/>
    </source>
</evidence>
<dbReference type="GO" id="GO:0005886">
    <property type="term" value="C:plasma membrane"/>
    <property type="evidence" value="ECO:0007669"/>
    <property type="project" value="UniProtKB-SubCell"/>
</dbReference>
<evidence type="ECO:0000256" key="8">
    <source>
        <dbReference type="ARBA" id="ARBA00022741"/>
    </source>
</evidence>
<keyword evidence="5" id="KW-0597">Phosphoprotein</keyword>